<name>A0A0K2H4M8_9CORY</name>
<gene>
    <name evidence="1" type="ORF">CLAC_09830</name>
</gene>
<dbReference type="OrthoDB" id="4762310at2"/>
<reference evidence="1 2" key="1">
    <citation type="submission" date="2013-10" db="EMBL/GenBank/DDBJ databases">
        <title>Complete genome sequence of Corynebacterium lactis DSM 45799(T), isolated from raw cow milk.</title>
        <authorList>
            <person name="Ruckert C."/>
            <person name="Albersmeier A."/>
            <person name="Lipski A."/>
            <person name="Kalinowski J."/>
        </authorList>
    </citation>
    <scope>NUCLEOTIDE SEQUENCE [LARGE SCALE GENOMIC DNA]</scope>
    <source>
        <strain evidence="1 2">RW2-5</strain>
    </source>
</reference>
<evidence type="ECO:0000313" key="1">
    <source>
        <dbReference type="EMBL" id="ALA68666.1"/>
    </source>
</evidence>
<dbReference type="RefSeq" id="WP_053412734.1">
    <property type="nucleotide sequence ID" value="NZ_CP006841.1"/>
</dbReference>
<organism evidence="1 2">
    <name type="scientific">Corynebacterium lactis RW2-5</name>
    <dbReference type="NCBI Taxonomy" id="1408189"/>
    <lineage>
        <taxon>Bacteria</taxon>
        <taxon>Bacillati</taxon>
        <taxon>Actinomycetota</taxon>
        <taxon>Actinomycetes</taxon>
        <taxon>Mycobacteriales</taxon>
        <taxon>Corynebacteriaceae</taxon>
        <taxon>Corynebacterium</taxon>
    </lineage>
</organism>
<dbReference type="STRING" id="1408189.CLAC_09830"/>
<dbReference type="Proteomes" id="UP000058446">
    <property type="component" value="Chromosome"/>
</dbReference>
<sequence length="273" mass="31384">MSENEFRRLVARVERAASHRHELWSLGAEHLKANPIERRVVGDGDIRSFRLHATAPVPTELSLIFGEWLYQLRAALDGLMYEIVVRETKLDPPPNAGRISYPLCRSADAFASCNTYGVSDRIRRAIERTQPYHATGGFSGSALWWIHELARIDRHRRGHCLVWRIVELQVNSNSPAIDTSRCGVCNRFEAFIRGDEELEAAWIALRRGIELNSNDGVDITWRLQFDVADWVQRIPRSYGVWSLDDRMANAEMYLSKTIELFEQLFIVDDEMLA</sequence>
<evidence type="ECO:0000313" key="2">
    <source>
        <dbReference type="Proteomes" id="UP000058446"/>
    </source>
</evidence>
<dbReference type="KEGG" id="clw:CLAC_09830"/>
<dbReference type="EMBL" id="CP006841">
    <property type="protein sequence ID" value="ALA68666.1"/>
    <property type="molecule type" value="Genomic_DNA"/>
</dbReference>
<dbReference type="AlphaFoldDB" id="A0A0K2H4M8"/>
<protein>
    <submittedName>
        <fullName evidence="1">Uncharacterized protein</fullName>
    </submittedName>
</protein>
<proteinExistence type="predicted"/>
<keyword evidence="2" id="KW-1185">Reference proteome</keyword>
<accession>A0A0K2H4M8</accession>